<evidence type="ECO:0000313" key="2">
    <source>
        <dbReference type="Proteomes" id="UP000054988"/>
    </source>
</evidence>
<accession>A0A0W0FAX9</accession>
<dbReference type="AlphaFoldDB" id="A0A0W0FAX9"/>
<evidence type="ECO:0000313" key="1">
    <source>
        <dbReference type="EMBL" id="KTB33487.1"/>
    </source>
</evidence>
<sequence length="182" mass="20507">MNAMSSHSTASVVDHFLGLQDVIVESEWLAQPATILEDACMLCNPLDNDNNVPNLVEAHDSDNEFSDEDDKKYDVPLPHHSLYEPPLHSSAFIQLQPSKGTYVNDEDVVMGEVLEDVREAKKTVKELAQNMAFDTKSTYKSIIKKAEKFFQNHKILRPGKEFICKNPQVDALQLAVLVIMHL</sequence>
<name>A0A0W0FAX9_MONRR</name>
<reference evidence="1 2" key="1">
    <citation type="submission" date="2015-12" db="EMBL/GenBank/DDBJ databases">
        <title>Draft genome sequence of Moniliophthora roreri, the causal agent of frosty pod rot of cacao.</title>
        <authorList>
            <person name="Aime M.C."/>
            <person name="Diaz-Valderrama J.R."/>
            <person name="Kijpornyongpan T."/>
            <person name="Phillips-Mora W."/>
        </authorList>
    </citation>
    <scope>NUCLEOTIDE SEQUENCE [LARGE SCALE GENOMIC DNA]</scope>
    <source>
        <strain evidence="1 2">MCA 2952</strain>
    </source>
</reference>
<dbReference type="Proteomes" id="UP000054988">
    <property type="component" value="Unassembled WGS sequence"/>
</dbReference>
<gene>
    <name evidence="1" type="ORF">WG66_13936</name>
</gene>
<dbReference type="EMBL" id="LATX01002172">
    <property type="protein sequence ID" value="KTB33487.1"/>
    <property type="molecule type" value="Genomic_DNA"/>
</dbReference>
<comment type="caution">
    <text evidence="1">The sequence shown here is derived from an EMBL/GenBank/DDBJ whole genome shotgun (WGS) entry which is preliminary data.</text>
</comment>
<organism evidence="1 2">
    <name type="scientific">Moniliophthora roreri</name>
    <name type="common">Frosty pod rot fungus</name>
    <name type="synonym">Monilia roreri</name>
    <dbReference type="NCBI Taxonomy" id="221103"/>
    <lineage>
        <taxon>Eukaryota</taxon>
        <taxon>Fungi</taxon>
        <taxon>Dikarya</taxon>
        <taxon>Basidiomycota</taxon>
        <taxon>Agaricomycotina</taxon>
        <taxon>Agaricomycetes</taxon>
        <taxon>Agaricomycetidae</taxon>
        <taxon>Agaricales</taxon>
        <taxon>Marasmiineae</taxon>
        <taxon>Marasmiaceae</taxon>
        <taxon>Moniliophthora</taxon>
    </lineage>
</organism>
<proteinExistence type="predicted"/>
<protein>
    <submittedName>
        <fullName evidence="1">Uncharacterized protein</fullName>
    </submittedName>
</protein>